<gene>
    <name evidence="2" type="ORF">KP79_PYT16954</name>
</gene>
<reference evidence="2 3" key="1">
    <citation type="journal article" date="2017" name="Nat. Ecol. Evol.">
        <title>Scallop genome provides insights into evolution of bilaterian karyotype and development.</title>
        <authorList>
            <person name="Wang S."/>
            <person name="Zhang J."/>
            <person name="Jiao W."/>
            <person name="Li J."/>
            <person name="Xun X."/>
            <person name="Sun Y."/>
            <person name="Guo X."/>
            <person name="Huan P."/>
            <person name="Dong B."/>
            <person name="Zhang L."/>
            <person name="Hu X."/>
            <person name="Sun X."/>
            <person name="Wang J."/>
            <person name="Zhao C."/>
            <person name="Wang Y."/>
            <person name="Wang D."/>
            <person name="Huang X."/>
            <person name="Wang R."/>
            <person name="Lv J."/>
            <person name="Li Y."/>
            <person name="Zhang Z."/>
            <person name="Liu B."/>
            <person name="Lu W."/>
            <person name="Hui Y."/>
            <person name="Liang J."/>
            <person name="Zhou Z."/>
            <person name="Hou R."/>
            <person name="Li X."/>
            <person name="Liu Y."/>
            <person name="Li H."/>
            <person name="Ning X."/>
            <person name="Lin Y."/>
            <person name="Zhao L."/>
            <person name="Xing Q."/>
            <person name="Dou J."/>
            <person name="Li Y."/>
            <person name="Mao J."/>
            <person name="Guo H."/>
            <person name="Dou H."/>
            <person name="Li T."/>
            <person name="Mu C."/>
            <person name="Jiang W."/>
            <person name="Fu Q."/>
            <person name="Fu X."/>
            <person name="Miao Y."/>
            <person name="Liu J."/>
            <person name="Yu Q."/>
            <person name="Li R."/>
            <person name="Liao H."/>
            <person name="Li X."/>
            <person name="Kong Y."/>
            <person name="Jiang Z."/>
            <person name="Chourrout D."/>
            <person name="Li R."/>
            <person name="Bao Z."/>
        </authorList>
    </citation>
    <scope>NUCLEOTIDE SEQUENCE [LARGE SCALE GENOMIC DNA]</scope>
    <source>
        <strain evidence="2 3">PY_sf001</strain>
    </source>
</reference>
<evidence type="ECO:0000313" key="2">
    <source>
        <dbReference type="EMBL" id="OWF49280.1"/>
    </source>
</evidence>
<feature type="chain" id="PRO_5012849312" evidence="1">
    <location>
        <begin position="25"/>
        <end position="262"/>
    </location>
</feature>
<proteinExistence type="predicted"/>
<dbReference type="EMBL" id="NEDP02003185">
    <property type="protein sequence ID" value="OWF49280.1"/>
    <property type="molecule type" value="Genomic_DNA"/>
</dbReference>
<keyword evidence="1" id="KW-0732">Signal</keyword>
<dbReference type="Proteomes" id="UP000242188">
    <property type="component" value="Unassembled WGS sequence"/>
</dbReference>
<comment type="caution">
    <text evidence="2">The sequence shown here is derived from an EMBL/GenBank/DDBJ whole genome shotgun (WGS) entry which is preliminary data.</text>
</comment>
<protein>
    <submittedName>
        <fullName evidence="2">Uncharacterized protein</fullName>
    </submittedName>
</protein>
<keyword evidence="3" id="KW-1185">Reference proteome</keyword>
<feature type="signal peptide" evidence="1">
    <location>
        <begin position="1"/>
        <end position="24"/>
    </location>
</feature>
<name>A0A210QKM2_MIZYE</name>
<accession>A0A210QKM2</accession>
<organism evidence="2 3">
    <name type="scientific">Mizuhopecten yessoensis</name>
    <name type="common">Japanese scallop</name>
    <name type="synonym">Patinopecten yessoensis</name>
    <dbReference type="NCBI Taxonomy" id="6573"/>
    <lineage>
        <taxon>Eukaryota</taxon>
        <taxon>Metazoa</taxon>
        <taxon>Spiralia</taxon>
        <taxon>Lophotrochozoa</taxon>
        <taxon>Mollusca</taxon>
        <taxon>Bivalvia</taxon>
        <taxon>Autobranchia</taxon>
        <taxon>Pteriomorphia</taxon>
        <taxon>Pectinida</taxon>
        <taxon>Pectinoidea</taxon>
        <taxon>Pectinidae</taxon>
        <taxon>Mizuhopecten</taxon>
    </lineage>
</organism>
<evidence type="ECO:0000313" key="3">
    <source>
        <dbReference type="Proteomes" id="UP000242188"/>
    </source>
</evidence>
<dbReference type="AlphaFoldDB" id="A0A210QKM2"/>
<sequence length="262" mass="30510">MYSFQNEIVCLLILFAMRMTQVSCHGNSCSTEERNLKTRTNHMCLGIDVSKISTLESSEESFSSSYVDESTLKFRLRRLFKRANYMFRQMKSLKEKYIVARGLDQAPFQNLTDFISLHPCLGPLEFKGRKHLSTKREKQLVLRLEHDYDTLTTMVGVLKLMQNDEEEYERKKSMSNRIVSARLGTERVICELFLTIRKLHTELSAANISVDSRVPESGLYTPVVRSWCSVKSGSCRHERNGVILTQLLQFAYVLRKNYRRIR</sequence>
<evidence type="ECO:0000256" key="1">
    <source>
        <dbReference type="SAM" id="SignalP"/>
    </source>
</evidence>